<feature type="non-terminal residue" evidence="1">
    <location>
        <position position="1"/>
    </location>
</feature>
<keyword evidence="2" id="KW-1185">Reference proteome</keyword>
<dbReference type="Proteomes" id="UP000265520">
    <property type="component" value="Unassembled WGS sequence"/>
</dbReference>
<dbReference type="AlphaFoldDB" id="A0A392VJC1"/>
<reference evidence="1 2" key="1">
    <citation type="journal article" date="2018" name="Front. Plant Sci.">
        <title>Red Clover (Trifolium pratense) and Zigzag Clover (T. medium) - A Picture of Genomic Similarities and Differences.</title>
        <authorList>
            <person name="Dluhosova J."/>
            <person name="Istvanek J."/>
            <person name="Nedelnik J."/>
            <person name="Repkova J."/>
        </authorList>
    </citation>
    <scope>NUCLEOTIDE SEQUENCE [LARGE SCALE GENOMIC DNA]</scope>
    <source>
        <strain evidence="2">cv. 10/8</strain>
        <tissue evidence="1">Leaf</tissue>
    </source>
</reference>
<comment type="caution">
    <text evidence="1">The sequence shown here is derived from an EMBL/GenBank/DDBJ whole genome shotgun (WGS) entry which is preliminary data.</text>
</comment>
<dbReference type="GO" id="GO:0003676">
    <property type="term" value="F:nucleic acid binding"/>
    <property type="evidence" value="ECO:0007669"/>
    <property type="project" value="InterPro"/>
</dbReference>
<dbReference type="GO" id="GO:0004386">
    <property type="term" value="F:helicase activity"/>
    <property type="evidence" value="ECO:0007669"/>
    <property type="project" value="UniProtKB-KW"/>
</dbReference>
<sequence>NVAKLEKHYGFGCRNAVELAPLAASIFKKPRLSYCGVDEVHRAVVRYPDPRKERPLNIAFEWGAFELSKEL</sequence>
<dbReference type="EMBL" id="LXQA011181429">
    <property type="protein sequence ID" value="MCI88017.1"/>
    <property type="molecule type" value="Genomic_DNA"/>
</dbReference>
<keyword evidence="1" id="KW-0547">Nucleotide-binding</keyword>
<evidence type="ECO:0000313" key="1">
    <source>
        <dbReference type="EMBL" id="MCI88017.1"/>
    </source>
</evidence>
<feature type="non-terminal residue" evidence="1">
    <location>
        <position position="71"/>
    </location>
</feature>
<keyword evidence="1" id="KW-0347">Helicase</keyword>
<evidence type="ECO:0000313" key="2">
    <source>
        <dbReference type="Proteomes" id="UP000265520"/>
    </source>
</evidence>
<keyword evidence="1" id="KW-0378">Hydrolase</keyword>
<name>A0A392VJC1_9FABA</name>
<dbReference type="InterPro" id="IPR036397">
    <property type="entry name" value="RNaseH_sf"/>
</dbReference>
<dbReference type="Gene3D" id="3.30.420.10">
    <property type="entry name" value="Ribonuclease H-like superfamily/Ribonuclease H"/>
    <property type="match status" value="1"/>
</dbReference>
<keyword evidence="1" id="KW-0067">ATP-binding</keyword>
<protein>
    <submittedName>
        <fullName evidence="1">Werner syndrome ATP-dependent helicase</fullName>
    </submittedName>
</protein>
<organism evidence="1 2">
    <name type="scientific">Trifolium medium</name>
    <dbReference type="NCBI Taxonomy" id="97028"/>
    <lineage>
        <taxon>Eukaryota</taxon>
        <taxon>Viridiplantae</taxon>
        <taxon>Streptophyta</taxon>
        <taxon>Embryophyta</taxon>
        <taxon>Tracheophyta</taxon>
        <taxon>Spermatophyta</taxon>
        <taxon>Magnoliopsida</taxon>
        <taxon>eudicotyledons</taxon>
        <taxon>Gunneridae</taxon>
        <taxon>Pentapetalae</taxon>
        <taxon>rosids</taxon>
        <taxon>fabids</taxon>
        <taxon>Fabales</taxon>
        <taxon>Fabaceae</taxon>
        <taxon>Papilionoideae</taxon>
        <taxon>50 kb inversion clade</taxon>
        <taxon>NPAAA clade</taxon>
        <taxon>Hologalegina</taxon>
        <taxon>IRL clade</taxon>
        <taxon>Trifolieae</taxon>
        <taxon>Trifolium</taxon>
    </lineage>
</organism>
<proteinExistence type="predicted"/>
<accession>A0A392VJC1</accession>